<organism evidence="1 2">
    <name type="scientific">Sphaerodactylus townsendi</name>
    <dbReference type="NCBI Taxonomy" id="933632"/>
    <lineage>
        <taxon>Eukaryota</taxon>
        <taxon>Metazoa</taxon>
        <taxon>Chordata</taxon>
        <taxon>Craniata</taxon>
        <taxon>Vertebrata</taxon>
        <taxon>Euteleostomi</taxon>
        <taxon>Lepidosauria</taxon>
        <taxon>Squamata</taxon>
        <taxon>Bifurcata</taxon>
        <taxon>Gekkota</taxon>
        <taxon>Sphaerodactylidae</taxon>
        <taxon>Sphaerodactylus</taxon>
    </lineage>
</organism>
<accession>A0ACB8E6N9</accession>
<evidence type="ECO:0000313" key="2">
    <source>
        <dbReference type="Proteomes" id="UP000827872"/>
    </source>
</evidence>
<keyword evidence="2" id="KW-1185">Reference proteome</keyword>
<protein>
    <submittedName>
        <fullName evidence="1">Uncharacterized protein</fullName>
    </submittedName>
</protein>
<reference evidence="1" key="1">
    <citation type="submission" date="2021-08" db="EMBL/GenBank/DDBJ databases">
        <title>The first chromosome-level gecko genome reveals the dynamic sex chromosomes of Neotropical dwarf geckos (Sphaerodactylidae: Sphaerodactylus).</title>
        <authorList>
            <person name="Pinto B.J."/>
            <person name="Keating S.E."/>
            <person name="Gamble T."/>
        </authorList>
    </citation>
    <scope>NUCLEOTIDE SEQUENCE</scope>
    <source>
        <strain evidence="1">TG3544</strain>
    </source>
</reference>
<name>A0ACB8E6N9_9SAUR</name>
<comment type="caution">
    <text evidence="1">The sequence shown here is derived from an EMBL/GenBank/DDBJ whole genome shotgun (WGS) entry which is preliminary data.</text>
</comment>
<dbReference type="EMBL" id="CM037623">
    <property type="protein sequence ID" value="KAH7987867.1"/>
    <property type="molecule type" value="Genomic_DNA"/>
</dbReference>
<evidence type="ECO:0000313" key="1">
    <source>
        <dbReference type="EMBL" id="KAH7987867.1"/>
    </source>
</evidence>
<gene>
    <name evidence="1" type="ORF">K3G42_000685</name>
</gene>
<dbReference type="Proteomes" id="UP000827872">
    <property type="component" value="Linkage Group LG10"/>
</dbReference>
<proteinExistence type="predicted"/>
<sequence length="91" mass="9863">MLALRRQFEHPFKEEKALVRLQQIRQRSQSRQKVEGQDLLTGPSGEQVPAQEASGTAVVSLPGLCPASEEVGGPEFSEESAGKPAARSFSQ</sequence>